<dbReference type="NCBIfam" id="TIGR00616">
    <property type="entry name" value="rect"/>
    <property type="match status" value="1"/>
</dbReference>
<reference evidence="2 3" key="1">
    <citation type="submission" date="2020-02" db="EMBL/GenBank/DDBJ databases">
        <title>Whole-genome analyses of novel actinobacteria.</title>
        <authorList>
            <person name="Sahin N."/>
            <person name="Tatar D."/>
        </authorList>
    </citation>
    <scope>NUCLEOTIDE SEQUENCE [LARGE SCALE GENOMIC DNA]</scope>
    <source>
        <strain evidence="2 3">SB3404</strain>
    </source>
</reference>
<sequence>MRSTLKDRVRAATSDEPNRTEVRTAATVEDGTEEELHAAERAEGGATTDAVLSWLERYGDHFTQALPSHVDRGAFLAAVRAALPDLAPCTPASLLQALLACARFGLIPDGRHAVIKREGKLATFVPMYQGYVDLMYRSGRVGSVHVGMIHAGDEWNYEPTAPPPLDFTHKPGLSLTREQRGKPILAYAFCWLAGGARSQVVILTREDAEEIRDEYSQAYRRAKESGRNDSFWHTDFDAMWAKSALRRLHKVVPMSTELVQLAKADDAGDAGQVQVVHAPDEDAQALADATAAHAAAEGSQEPVRVAAKPKKRAQPKRPASRKARRNKGRRRRR</sequence>
<evidence type="ECO:0000313" key="3">
    <source>
        <dbReference type="Proteomes" id="UP000477722"/>
    </source>
</evidence>
<name>A0A6G4WT87_9ACTN</name>
<dbReference type="GO" id="GO:0003677">
    <property type="term" value="F:DNA binding"/>
    <property type="evidence" value="ECO:0007669"/>
    <property type="project" value="InterPro"/>
</dbReference>
<dbReference type="EMBL" id="JAAKZZ010000034">
    <property type="protein sequence ID" value="NGO67837.1"/>
    <property type="molecule type" value="Genomic_DNA"/>
</dbReference>
<comment type="caution">
    <text evidence="2">The sequence shown here is derived from an EMBL/GenBank/DDBJ whole genome shotgun (WGS) entry which is preliminary data.</text>
</comment>
<feature type="compositionally biased region" description="Low complexity" evidence="1">
    <location>
        <begin position="286"/>
        <end position="296"/>
    </location>
</feature>
<feature type="region of interest" description="Disordered" evidence="1">
    <location>
        <begin position="1"/>
        <end position="33"/>
    </location>
</feature>
<proteinExistence type="predicted"/>
<dbReference type="AlphaFoldDB" id="A0A6G4WT87"/>
<evidence type="ECO:0000256" key="1">
    <source>
        <dbReference type="SAM" id="MobiDB-lite"/>
    </source>
</evidence>
<dbReference type="Proteomes" id="UP000477722">
    <property type="component" value="Unassembled WGS sequence"/>
</dbReference>
<dbReference type="GO" id="GO:0006259">
    <property type="term" value="P:DNA metabolic process"/>
    <property type="evidence" value="ECO:0007669"/>
    <property type="project" value="InterPro"/>
</dbReference>
<evidence type="ECO:0000313" key="2">
    <source>
        <dbReference type="EMBL" id="NGO67837.1"/>
    </source>
</evidence>
<gene>
    <name evidence="2" type="ORF">G5C65_05600</name>
</gene>
<feature type="compositionally biased region" description="Basic residues" evidence="1">
    <location>
        <begin position="307"/>
        <end position="333"/>
    </location>
</feature>
<protein>
    <submittedName>
        <fullName evidence="2">Recombinase RecT</fullName>
    </submittedName>
</protein>
<feature type="region of interest" description="Disordered" evidence="1">
    <location>
        <begin position="286"/>
        <end position="333"/>
    </location>
</feature>
<dbReference type="InterPro" id="IPR004590">
    <property type="entry name" value="ssDNA_annealing_RecT"/>
</dbReference>
<dbReference type="InterPro" id="IPR018330">
    <property type="entry name" value="RecT_fam"/>
</dbReference>
<dbReference type="Pfam" id="PF03837">
    <property type="entry name" value="RecT"/>
    <property type="match status" value="1"/>
</dbReference>
<keyword evidence="3" id="KW-1185">Reference proteome</keyword>
<accession>A0A6G4WT87</accession>
<organism evidence="2 3">
    <name type="scientific">Streptomyces boncukensis</name>
    <dbReference type="NCBI Taxonomy" id="2711219"/>
    <lineage>
        <taxon>Bacteria</taxon>
        <taxon>Bacillati</taxon>
        <taxon>Actinomycetota</taxon>
        <taxon>Actinomycetes</taxon>
        <taxon>Kitasatosporales</taxon>
        <taxon>Streptomycetaceae</taxon>
        <taxon>Streptomyces</taxon>
    </lineage>
</organism>
<feature type="compositionally biased region" description="Basic and acidic residues" evidence="1">
    <location>
        <begin position="1"/>
        <end position="10"/>
    </location>
</feature>